<dbReference type="Proteomes" id="UP000299102">
    <property type="component" value="Unassembled WGS sequence"/>
</dbReference>
<evidence type="ECO:0000313" key="1">
    <source>
        <dbReference type="EMBL" id="GBP69871.1"/>
    </source>
</evidence>
<keyword evidence="2" id="KW-1185">Reference proteome</keyword>
<protein>
    <submittedName>
        <fullName evidence="1">Uncharacterized protein</fullName>
    </submittedName>
</protein>
<dbReference type="EMBL" id="BGZK01001055">
    <property type="protein sequence ID" value="GBP69871.1"/>
    <property type="molecule type" value="Genomic_DNA"/>
</dbReference>
<gene>
    <name evidence="1" type="ORF">EVAR_49451_1</name>
</gene>
<accession>A0A4C1Y0T8</accession>
<comment type="caution">
    <text evidence="1">The sequence shown here is derived from an EMBL/GenBank/DDBJ whole genome shotgun (WGS) entry which is preliminary data.</text>
</comment>
<name>A0A4C1Y0T8_EUMVA</name>
<proteinExistence type="predicted"/>
<dbReference type="AlphaFoldDB" id="A0A4C1Y0T8"/>
<reference evidence="1 2" key="1">
    <citation type="journal article" date="2019" name="Commun. Biol.">
        <title>The bagworm genome reveals a unique fibroin gene that provides high tensile strength.</title>
        <authorList>
            <person name="Kono N."/>
            <person name="Nakamura H."/>
            <person name="Ohtoshi R."/>
            <person name="Tomita M."/>
            <person name="Numata K."/>
            <person name="Arakawa K."/>
        </authorList>
    </citation>
    <scope>NUCLEOTIDE SEQUENCE [LARGE SCALE GENOMIC DNA]</scope>
</reference>
<organism evidence="1 2">
    <name type="scientific">Eumeta variegata</name>
    <name type="common">Bagworm moth</name>
    <name type="synonym">Eumeta japonica</name>
    <dbReference type="NCBI Taxonomy" id="151549"/>
    <lineage>
        <taxon>Eukaryota</taxon>
        <taxon>Metazoa</taxon>
        <taxon>Ecdysozoa</taxon>
        <taxon>Arthropoda</taxon>
        <taxon>Hexapoda</taxon>
        <taxon>Insecta</taxon>
        <taxon>Pterygota</taxon>
        <taxon>Neoptera</taxon>
        <taxon>Endopterygota</taxon>
        <taxon>Lepidoptera</taxon>
        <taxon>Glossata</taxon>
        <taxon>Ditrysia</taxon>
        <taxon>Tineoidea</taxon>
        <taxon>Psychidae</taxon>
        <taxon>Oiketicinae</taxon>
        <taxon>Eumeta</taxon>
    </lineage>
</organism>
<sequence length="185" mass="21004">MCGNKHCDYPFNTDDIQIVETEELGLDSDPDCDVFEDVTISENISETCSISKGITALEGTNKKQNTKDIVDLKEYLQSRSDSPLKKKRKEDILEEKLCKTNQLFYQLYEENEPSVNITNSKWIKNLLNMQTTTKTKLLTNEEVCFLGINSPNDAVVKPKLNINLDQNGDIENVKVISDDDSEDNC</sequence>
<evidence type="ECO:0000313" key="2">
    <source>
        <dbReference type="Proteomes" id="UP000299102"/>
    </source>
</evidence>